<protein>
    <submittedName>
        <fullName evidence="1">Uncharacterized protein</fullName>
    </submittedName>
</protein>
<reference evidence="2" key="1">
    <citation type="journal article" date="2018" name="Sci. Rep.">
        <title>Lignite coal burning seam in the remote Altai Mountains harbors a hydrogen-driven thermophilic microbial community.</title>
        <authorList>
            <person name="Kadnikov V.V."/>
            <person name="Mardanov A.V."/>
            <person name="Ivasenko D.A."/>
            <person name="Antsiferov D.V."/>
            <person name="Beletsky A.V."/>
            <person name="Karnachuk O.V."/>
            <person name="Ravin N.V."/>
        </authorList>
    </citation>
    <scope>NUCLEOTIDE SEQUENCE [LARGE SCALE GENOMIC DNA]</scope>
</reference>
<name>A0A2R6XY52_9BACL</name>
<accession>A0A2R6XY52</accession>
<evidence type="ECO:0000313" key="2">
    <source>
        <dbReference type="Proteomes" id="UP000244338"/>
    </source>
</evidence>
<dbReference type="AlphaFoldDB" id="A0A2R6XY52"/>
<comment type="caution">
    <text evidence="1">The sequence shown here is derived from an EMBL/GenBank/DDBJ whole genome shotgun (WGS) entry which is preliminary data.</text>
</comment>
<proteinExistence type="predicted"/>
<gene>
    <name evidence="1" type="ORF">BSOLF_2337</name>
</gene>
<dbReference type="Proteomes" id="UP000244338">
    <property type="component" value="Unassembled WGS sequence"/>
</dbReference>
<organism evidence="1 2">
    <name type="scientific">Candidatus Carbonibacillus altaicus</name>
    <dbReference type="NCBI Taxonomy" id="2163959"/>
    <lineage>
        <taxon>Bacteria</taxon>
        <taxon>Bacillati</taxon>
        <taxon>Bacillota</taxon>
        <taxon>Bacilli</taxon>
        <taxon>Bacillales</taxon>
        <taxon>Candidatus Carbonibacillus</taxon>
    </lineage>
</organism>
<dbReference type="EMBL" id="PEBX01000130">
    <property type="protein sequence ID" value="PTQ55361.1"/>
    <property type="molecule type" value="Genomic_DNA"/>
</dbReference>
<evidence type="ECO:0000313" key="1">
    <source>
        <dbReference type="EMBL" id="PTQ55361.1"/>
    </source>
</evidence>
<sequence length="253" mass="29819">MQETDSGEWYALQDKLERTRVQHDKLAQVVLDNIALEVELRVRYPQLFWNRPSYSFRRNVWEEGILKEGLAHPDQLSLFLEPLFSPEPPFLFPLDWGWAEQTESVWEKEERAEETSVDIEAYVPRRIDFEQIADVWQPIFLKLLEEGHFSLSELAHIGPEEQQKWLLQKETSDLWLMFFASPIVVPPLTPEMAVTDDRLKLIQVLQNREPRFLALTGKRIRVQIEPGKPMIRWEKLAMTPFYIVLEEEGSSSD</sequence>